<dbReference type="EMBL" id="JBJIAA010000014">
    <property type="protein sequence ID" value="MFL0252024.1"/>
    <property type="molecule type" value="Genomic_DNA"/>
</dbReference>
<proteinExistence type="predicted"/>
<organism evidence="1 2">
    <name type="scientific">Clostridium neuense</name>
    <dbReference type="NCBI Taxonomy" id="1728934"/>
    <lineage>
        <taxon>Bacteria</taxon>
        <taxon>Bacillati</taxon>
        <taxon>Bacillota</taxon>
        <taxon>Clostridia</taxon>
        <taxon>Eubacteriales</taxon>
        <taxon>Clostridiaceae</taxon>
        <taxon>Clostridium</taxon>
    </lineage>
</organism>
<evidence type="ECO:0000313" key="2">
    <source>
        <dbReference type="Proteomes" id="UP001623592"/>
    </source>
</evidence>
<accession>A0ABW8THJ2</accession>
<dbReference type="RefSeq" id="WP_406788677.1">
    <property type="nucleotide sequence ID" value="NZ_JBJIAA010000014.1"/>
</dbReference>
<sequence length="48" mass="5684">MYYRGSEVTMLKERFKKVLINLGSKIVKYLDISIVLYVRAINVAKKQY</sequence>
<dbReference type="Proteomes" id="UP001623592">
    <property type="component" value="Unassembled WGS sequence"/>
</dbReference>
<gene>
    <name evidence="1" type="ORF">ACJDT4_16510</name>
</gene>
<evidence type="ECO:0000313" key="1">
    <source>
        <dbReference type="EMBL" id="MFL0252024.1"/>
    </source>
</evidence>
<keyword evidence="2" id="KW-1185">Reference proteome</keyword>
<reference evidence="1 2" key="1">
    <citation type="submission" date="2024-11" db="EMBL/GenBank/DDBJ databases">
        <authorList>
            <person name="Heng Y.C."/>
            <person name="Lim A.C.H."/>
            <person name="Lee J.K.Y."/>
            <person name="Kittelmann S."/>
        </authorList>
    </citation>
    <scope>NUCLEOTIDE SEQUENCE [LARGE SCALE GENOMIC DNA]</scope>
    <source>
        <strain evidence="1 2">WILCCON 0114</strain>
    </source>
</reference>
<name>A0ABW8THJ2_9CLOT</name>
<comment type="caution">
    <text evidence="1">The sequence shown here is derived from an EMBL/GenBank/DDBJ whole genome shotgun (WGS) entry which is preliminary data.</text>
</comment>
<protein>
    <submittedName>
        <fullName evidence="1">Uncharacterized protein</fullName>
    </submittedName>
</protein>